<reference evidence="8" key="1">
    <citation type="submission" date="2019-03" db="EMBL/GenBank/DDBJ databases">
        <authorList>
            <consortium name="Pathogen Informatics"/>
        </authorList>
    </citation>
    <scope>NUCLEOTIDE SEQUENCE</scope>
    <source>
        <strain evidence="8">5012STDY7626459</strain>
    </source>
</reference>
<proteinExistence type="predicted"/>
<dbReference type="Pfam" id="PF09339">
    <property type="entry name" value="HTH_IclR"/>
    <property type="match status" value="1"/>
</dbReference>
<feature type="domain" description="HTH iclR-type" evidence="6">
    <location>
        <begin position="14"/>
        <end position="74"/>
    </location>
</feature>
<accession>A0A486UEN9</accession>
<dbReference type="GO" id="GO:0003677">
    <property type="term" value="F:DNA binding"/>
    <property type="evidence" value="ECO:0007669"/>
    <property type="project" value="UniProtKB-KW"/>
</dbReference>
<organism evidence="8">
    <name type="scientific">Klebsiella pneumoniae</name>
    <dbReference type="NCBI Taxonomy" id="573"/>
    <lineage>
        <taxon>Bacteria</taxon>
        <taxon>Pseudomonadati</taxon>
        <taxon>Pseudomonadota</taxon>
        <taxon>Gammaproteobacteria</taxon>
        <taxon>Enterobacterales</taxon>
        <taxon>Enterobacteriaceae</taxon>
        <taxon>Klebsiella/Raoultella group</taxon>
        <taxon>Klebsiella</taxon>
        <taxon>Klebsiella pneumoniae complex</taxon>
    </lineage>
</organism>
<evidence type="ECO:0000256" key="5">
    <source>
        <dbReference type="ARBA" id="ARBA00042627"/>
    </source>
</evidence>
<dbReference type="SMART" id="SM00346">
    <property type="entry name" value="HTH_ICLR"/>
    <property type="match status" value="1"/>
</dbReference>
<dbReference type="SUPFAM" id="SSF55781">
    <property type="entry name" value="GAF domain-like"/>
    <property type="match status" value="1"/>
</dbReference>
<name>A0A486UEN9_KLEPN</name>
<dbReference type="RefSeq" id="WP_023280950.1">
    <property type="nucleotide sequence ID" value="NZ_CABGUO010000033.1"/>
</dbReference>
<sequence>MDNLPDKTFAEDNVPTSERVLLILRIVAGYGRPVSASDLMRETGLNKSTLYRLLASLRRWGFVMETDALYSPGSACLQLSLNFDVVPLLTLHGYDAMHQLNTLTQETVAITVVMQQEAVCISMIEPRQSLRCSFEKGRSLPLHSGATAKCLLAHLPATVSQPILQSQFGNMFERQTRIEELNRIRQQGYACTESEVDAGVWGISVPLLTQNQQLLGALTLMAPIVRAQDKHQQLIAATLSAADAIHQRLRSALTQESPAFSNQS</sequence>
<feature type="domain" description="IclR-ED" evidence="7">
    <location>
        <begin position="75"/>
        <end position="251"/>
    </location>
</feature>
<gene>
    <name evidence="8" type="primary">kdgR_2</name>
    <name evidence="8" type="ORF">SAMEA4873655_05066</name>
</gene>
<dbReference type="GO" id="GO:0045892">
    <property type="term" value="P:negative regulation of DNA-templated transcription"/>
    <property type="evidence" value="ECO:0007669"/>
    <property type="project" value="TreeGrafter"/>
</dbReference>
<dbReference type="PANTHER" id="PTHR30136">
    <property type="entry name" value="HELIX-TURN-HELIX TRANSCRIPTIONAL REGULATOR, ICLR FAMILY"/>
    <property type="match status" value="1"/>
</dbReference>
<dbReference type="AlphaFoldDB" id="A0A486UEN9"/>
<evidence type="ECO:0000256" key="2">
    <source>
        <dbReference type="ARBA" id="ARBA00023125"/>
    </source>
</evidence>
<protein>
    <recommendedName>
        <fullName evidence="4">HTH-type transcriptional repressor AllR</fullName>
    </recommendedName>
    <alternativeName>
        <fullName evidence="5">Negative regulator of allantoin and glyoxylate utilization operons</fullName>
    </alternativeName>
</protein>
<dbReference type="PROSITE" id="PS51078">
    <property type="entry name" value="ICLR_ED"/>
    <property type="match status" value="1"/>
</dbReference>
<dbReference type="InterPro" id="IPR029016">
    <property type="entry name" value="GAF-like_dom_sf"/>
</dbReference>
<evidence type="ECO:0000256" key="3">
    <source>
        <dbReference type="ARBA" id="ARBA00023163"/>
    </source>
</evidence>
<dbReference type="EMBL" id="CAAHDB010000029">
    <property type="protein sequence ID" value="VGM36871.1"/>
    <property type="molecule type" value="Genomic_DNA"/>
</dbReference>
<dbReference type="InterPro" id="IPR050707">
    <property type="entry name" value="HTH_MetabolicPath_Reg"/>
</dbReference>
<evidence type="ECO:0000259" key="6">
    <source>
        <dbReference type="PROSITE" id="PS51077"/>
    </source>
</evidence>
<keyword evidence="3" id="KW-0804">Transcription</keyword>
<dbReference type="Gene3D" id="3.30.450.40">
    <property type="match status" value="1"/>
</dbReference>
<keyword evidence="2" id="KW-0238">DNA-binding</keyword>
<evidence type="ECO:0000256" key="1">
    <source>
        <dbReference type="ARBA" id="ARBA00023015"/>
    </source>
</evidence>
<dbReference type="InterPro" id="IPR014757">
    <property type="entry name" value="Tscrpt_reg_IclR_C"/>
</dbReference>
<dbReference type="PANTHER" id="PTHR30136:SF24">
    <property type="entry name" value="HTH-TYPE TRANSCRIPTIONAL REPRESSOR ALLR"/>
    <property type="match status" value="1"/>
</dbReference>
<evidence type="ECO:0000259" key="7">
    <source>
        <dbReference type="PROSITE" id="PS51078"/>
    </source>
</evidence>
<evidence type="ECO:0000256" key="4">
    <source>
        <dbReference type="ARBA" id="ARBA00040379"/>
    </source>
</evidence>
<dbReference type="InterPro" id="IPR036390">
    <property type="entry name" value="WH_DNA-bd_sf"/>
</dbReference>
<evidence type="ECO:0000313" key="8">
    <source>
        <dbReference type="EMBL" id="VGM36871.1"/>
    </source>
</evidence>
<dbReference type="Pfam" id="PF01614">
    <property type="entry name" value="IclR_C"/>
    <property type="match status" value="1"/>
</dbReference>
<dbReference type="PROSITE" id="PS51077">
    <property type="entry name" value="HTH_ICLR"/>
    <property type="match status" value="1"/>
</dbReference>
<dbReference type="GO" id="GO:0003700">
    <property type="term" value="F:DNA-binding transcription factor activity"/>
    <property type="evidence" value="ECO:0007669"/>
    <property type="project" value="TreeGrafter"/>
</dbReference>
<dbReference type="InterPro" id="IPR036388">
    <property type="entry name" value="WH-like_DNA-bd_sf"/>
</dbReference>
<dbReference type="Gene3D" id="1.10.10.10">
    <property type="entry name" value="Winged helix-like DNA-binding domain superfamily/Winged helix DNA-binding domain"/>
    <property type="match status" value="1"/>
</dbReference>
<dbReference type="SUPFAM" id="SSF46785">
    <property type="entry name" value="Winged helix' DNA-binding domain"/>
    <property type="match status" value="1"/>
</dbReference>
<dbReference type="InterPro" id="IPR005471">
    <property type="entry name" value="Tscrpt_reg_IclR_N"/>
</dbReference>
<keyword evidence="1" id="KW-0805">Transcription regulation</keyword>